<gene>
    <name evidence="2" type="ORF">DIS18_08390</name>
</gene>
<feature type="region of interest" description="Disordered" evidence="1">
    <location>
        <begin position="68"/>
        <end position="107"/>
    </location>
</feature>
<feature type="compositionally biased region" description="Polar residues" evidence="1">
    <location>
        <begin position="68"/>
        <end position="77"/>
    </location>
</feature>
<dbReference type="Proteomes" id="UP000245375">
    <property type="component" value="Unassembled WGS sequence"/>
</dbReference>
<evidence type="ECO:0000313" key="2">
    <source>
        <dbReference type="EMBL" id="PWH82270.1"/>
    </source>
</evidence>
<dbReference type="AlphaFoldDB" id="A0A2U2X3C8"/>
<reference evidence="3" key="3">
    <citation type="submission" date="2018-05" db="EMBL/GenBank/DDBJ databases">
        <authorList>
            <person name="Lu D."/>
        </authorList>
    </citation>
    <scope>NUCLEOTIDE SEQUENCE [LARGE SCALE GENOMIC DNA]</scope>
    <source>
        <strain evidence="3">ZY111</strain>
    </source>
</reference>
<organism evidence="2 3">
    <name type="scientific">Algibacter marinivivus</name>
    <dbReference type="NCBI Taxonomy" id="2100723"/>
    <lineage>
        <taxon>Bacteria</taxon>
        <taxon>Pseudomonadati</taxon>
        <taxon>Bacteroidota</taxon>
        <taxon>Flavobacteriia</taxon>
        <taxon>Flavobacteriales</taxon>
        <taxon>Flavobacteriaceae</taxon>
        <taxon>Algibacter</taxon>
    </lineage>
</organism>
<reference evidence="2 3" key="1">
    <citation type="submission" date="2018-05" db="EMBL/GenBank/DDBJ databases">
        <title>Algibacter marinivivus sp. nov., isolated from sample around a algae.</title>
        <authorList>
            <person name="Zhong X."/>
        </authorList>
    </citation>
    <scope>NUCLEOTIDE SEQUENCE [LARGE SCALE GENOMIC DNA]</scope>
    <source>
        <strain evidence="2 3">ZY111</strain>
    </source>
</reference>
<name>A0A2U2X3C8_9FLAO</name>
<keyword evidence="3" id="KW-1185">Reference proteome</keyword>
<comment type="caution">
    <text evidence="2">The sequence shown here is derived from an EMBL/GenBank/DDBJ whole genome shotgun (WGS) entry which is preliminary data.</text>
</comment>
<sequence>MALIVNGIPPANNALNEVSQNCSAELSVEKNRSFKSADEDGANFKLILKNTSSSRNSYVIKTSMASSPCSNKNASARSNKKGSSIKNSNLNISFNSNESRGTGKKQSSNLISIEAGQTKEFTITATAPNGTPYNTWGCIKVEAVSDNCKTTSDEIILSVFVPDPSEN</sequence>
<protein>
    <submittedName>
        <fullName evidence="2">Uncharacterized protein</fullName>
    </submittedName>
</protein>
<evidence type="ECO:0000313" key="3">
    <source>
        <dbReference type="Proteomes" id="UP000245375"/>
    </source>
</evidence>
<accession>A0A2U2X3C8</accession>
<dbReference type="EMBL" id="QFRI01000002">
    <property type="protein sequence ID" value="PWH82270.1"/>
    <property type="molecule type" value="Genomic_DNA"/>
</dbReference>
<feature type="compositionally biased region" description="Low complexity" evidence="1">
    <location>
        <begin position="81"/>
        <end position="97"/>
    </location>
</feature>
<evidence type="ECO:0000256" key="1">
    <source>
        <dbReference type="SAM" id="MobiDB-lite"/>
    </source>
</evidence>
<proteinExistence type="predicted"/>
<reference evidence="3" key="2">
    <citation type="submission" date="2018-05" db="EMBL/GenBank/DDBJ databases">
        <title>Algibacter marinivivus sp. nov., isolated from sample around a algae.</title>
        <authorList>
            <person name="Lu D."/>
        </authorList>
    </citation>
    <scope>NUCLEOTIDE SEQUENCE [LARGE SCALE GENOMIC DNA]</scope>
    <source>
        <strain evidence="3">ZY111</strain>
    </source>
</reference>
<feature type="compositionally biased region" description="Polar residues" evidence="1">
    <location>
        <begin position="98"/>
        <end position="107"/>
    </location>
</feature>